<reference evidence="3" key="1">
    <citation type="submission" date="2020-04" db="EMBL/GenBank/DDBJ databases">
        <authorList>
            <person name="Chiriac C."/>
            <person name="Salcher M."/>
            <person name="Ghai R."/>
            <person name="Kavagutti S V."/>
        </authorList>
    </citation>
    <scope>NUCLEOTIDE SEQUENCE</scope>
</reference>
<dbReference type="EMBL" id="LR796353">
    <property type="protein sequence ID" value="CAB4139205.1"/>
    <property type="molecule type" value="Genomic_DNA"/>
</dbReference>
<proteinExistence type="predicted"/>
<protein>
    <submittedName>
        <fullName evidence="3">MdpB Microcystin-dependent protein</fullName>
    </submittedName>
</protein>
<feature type="compositionally biased region" description="Low complexity" evidence="1">
    <location>
        <begin position="147"/>
        <end position="169"/>
    </location>
</feature>
<feature type="compositionally biased region" description="Low complexity" evidence="1">
    <location>
        <begin position="177"/>
        <end position="186"/>
    </location>
</feature>
<feature type="domain" description="Phage tail collar" evidence="2">
    <location>
        <begin position="78"/>
        <end position="135"/>
    </location>
</feature>
<feature type="region of interest" description="Disordered" evidence="1">
    <location>
        <begin position="237"/>
        <end position="262"/>
    </location>
</feature>
<evidence type="ECO:0000259" key="2">
    <source>
        <dbReference type="Pfam" id="PF07484"/>
    </source>
</evidence>
<dbReference type="Gene3D" id="3.90.1340.10">
    <property type="entry name" value="Phage tail collar domain"/>
    <property type="match status" value="1"/>
</dbReference>
<feature type="compositionally biased region" description="Polar residues" evidence="1">
    <location>
        <begin position="248"/>
        <end position="262"/>
    </location>
</feature>
<evidence type="ECO:0000313" key="3">
    <source>
        <dbReference type="EMBL" id="CAB4139205.1"/>
    </source>
</evidence>
<feature type="region of interest" description="Disordered" evidence="1">
    <location>
        <begin position="128"/>
        <end position="199"/>
    </location>
</feature>
<dbReference type="InterPro" id="IPR037053">
    <property type="entry name" value="Phage_tail_collar_dom_sf"/>
</dbReference>
<dbReference type="Pfam" id="PF07484">
    <property type="entry name" value="Collar"/>
    <property type="match status" value="1"/>
</dbReference>
<accession>A0A6J5LXH9</accession>
<evidence type="ECO:0000256" key="1">
    <source>
        <dbReference type="SAM" id="MobiDB-lite"/>
    </source>
</evidence>
<dbReference type="SUPFAM" id="SSF88874">
    <property type="entry name" value="Receptor-binding domain of short tail fibre protein gp12"/>
    <property type="match status" value="1"/>
</dbReference>
<sequence>MPLETTTFINGLDANNPAAGDTVGQADDHIRLIKASVKATFPNITGTVTPTHTVINALPGRVDTLETGLAAVISAYPGEIRMYGGTTAPSKWLLCQGQTVSRTTYAALFAAIGTAYGSGDGSTTFRIPDLRDRFPRGANGDLGTSGGSTSATTSSAGAHTHSGATGGTAITEAQMPGHTHTGTTSSAGDHQHGTAGWGGAPGIAPVGNYGNTNNYALTGGGTDVYSTSAAGAHSHAFTTSSAGGGQAHTHTVSTDGAHTHTVTVDPPFVSVNFMIFAGV</sequence>
<organism evidence="3">
    <name type="scientific">uncultured Caudovirales phage</name>
    <dbReference type="NCBI Taxonomy" id="2100421"/>
    <lineage>
        <taxon>Viruses</taxon>
        <taxon>Duplodnaviria</taxon>
        <taxon>Heunggongvirae</taxon>
        <taxon>Uroviricota</taxon>
        <taxon>Caudoviricetes</taxon>
        <taxon>Peduoviridae</taxon>
        <taxon>Maltschvirus</taxon>
        <taxon>Maltschvirus maltsch</taxon>
    </lineage>
</organism>
<gene>
    <name evidence="3" type="ORF">UFOVP345_26</name>
</gene>
<name>A0A6J5LXH9_9CAUD</name>
<dbReference type="InterPro" id="IPR011083">
    <property type="entry name" value="Phage_tail_collar_dom"/>
</dbReference>